<feature type="transmembrane region" description="Helical" evidence="19">
    <location>
        <begin position="1075"/>
        <end position="1102"/>
    </location>
</feature>
<dbReference type="OrthoDB" id="10255118at2759"/>
<evidence type="ECO:0000256" key="13">
    <source>
        <dbReference type="ARBA" id="ARBA00023139"/>
    </source>
</evidence>
<evidence type="ECO:0000256" key="18">
    <source>
        <dbReference type="ARBA" id="ARBA00048048"/>
    </source>
</evidence>
<comment type="similarity">
    <text evidence="4">Belongs to the SRP68 family.</text>
</comment>
<dbReference type="Gene3D" id="1.10.3450.40">
    <property type="entry name" value="Signal recognition particle, SRP68 subunit, RNA-binding domain"/>
    <property type="match status" value="1"/>
</dbReference>
<comment type="catalytic activity">
    <reaction evidence="18">
        <text>L-cysteinyl-[protein] + hexadecanoyl-CoA = S-hexadecanoyl-L-cysteinyl-[protein] + CoA</text>
        <dbReference type="Rhea" id="RHEA:36683"/>
        <dbReference type="Rhea" id="RHEA-COMP:10131"/>
        <dbReference type="Rhea" id="RHEA-COMP:11032"/>
        <dbReference type="ChEBI" id="CHEBI:29950"/>
        <dbReference type="ChEBI" id="CHEBI:57287"/>
        <dbReference type="ChEBI" id="CHEBI:57379"/>
        <dbReference type="ChEBI" id="CHEBI:74151"/>
        <dbReference type="EC" id="2.3.1.225"/>
    </reaction>
</comment>
<dbReference type="PANTHER" id="PTHR12860:SF0">
    <property type="entry name" value="SIGNAL RECOGNITION PARTICLE SUBUNIT SRP68"/>
    <property type="match status" value="1"/>
</dbReference>
<keyword evidence="8 19" id="KW-0812">Transmembrane</keyword>
<dbReference type="InterPro" id="IPR026258">
    <property type="entry name" value="SRP68"/>
</dbReference>
<dbReference type="GO" id="GO:0006614">
    <property type="term" value="P:SRP-dependent cotranslational protein targeting to membrane"/>
    <property type="evidence" value="ECO:0007669"/>
    <property type="project" value="InterPro"/>
</dbReference>
<organism evidence="21 22">
    <name type="scientific">Candida maltosa (strain Xu316)</name>
    <name type="common">Yeast</name>
    <dbReference type="NCBI Taxonomy" id="1245528"/>
    <lineage>
        <taxon>Eukaryota</taxon>
        <taxon>Fungi</taxon>
        <taxon>Dikarya</taxon>
        <taxon>Ascomycota</taxon>
        <taxon>Saccharomycotina</taxon>
        <taxon>Pichiomycetes</taxon>
        <taxon>Debaryomycetaceae</taxon>
        <taxon>Candida/Lodderomyces clade</taxon>
        <taxon>Candida</taxon>
    </lineage>
</organism>
<dbReference type="GO" id="GO:0055085">
    <property type="term" value="P:transmembrane transport"/>
    <property type="evidence" value="ECO:0007669"/>
    <property type="project" value="InterPro"/>
</dbReference>
<feature type="transmembrane region" description="Helical" evidence="19">
    <location>
        <begin position="1040"/>
        <end position="1063"/>
    </location>
</feature>
<dbReference type="Proteomes" id="UP000011777">
    <property type="component" value="Unassembled WGS sequence"/>
</dbReference>
<evidence type="ECO:0000256" key="4">
    <source>
        <dbReference type="ARBA" id="ARBA00009352"/>
    </source>
</evidence>
<evidence type="ECO:0000256" key="14">
    <source>
        <dbReference type="ARBA" id="ARBA00023242"/>
    </source>
</evidence>
<dbReference type="eggNOG" id="KOG1581">
    <property type="taxonomic scope" value="Eukaryota"/>
</dbReference>
<evidence type="ECO:0000256" key="15">
    <source>
        <dbReference type="ARBA" id="ARBA00023274"/>
    </source>
</evidence>
<evidence type="ECO:0000256" key="8">
    <source>
        <dbReference type="ARBA" id="ARBA00022692"/>
    </source>
</evidence>
<dbReference type="CDD" id="cd15481">
    <property type="entry name" value="SRP68-RBD"/>
    <property type="match status" value="1"/>
</dbReference>
<proteinExistence type="inferred from homology"/>
<dbReference type="InterPro" id="IPR013657">
    <property type="entry name" value="SCL35B1-4/HUT1"/>
</dbReference>
<feature type="transmembrane region" description="Helical" evidence="19">
    <location>
        <begin position="751"/>
        <end position="773"/>
    </location>
</feature>
<evidence type="ECO:0000256" key="6">
    <source>
        <dbReference type="ARBA" id="ARBA00022490"/>
    </source>
</evidence>
<dbReference type="Pfam" id="PF08449">
    <property type="entry name" value="UAA"/>
    <property type="match status" value="2"/>
</dbReference>
<evidence type="ECO:0000256" key="11">
    <source>
        <dbReference type="ARBA" id="ARBA00023135"/>
    </source>
</evidence>
<dbReference type="Pfam" id="PF01529">
    <property type="entry name" value="DHHC"/>
    <property type="match status" value="1"/>
</dbReference>
<feature type="transmembrane region" description="Helical" evidence="19">
    <location>
        <begin position="665"/>
        <end position="683"/>
    </location>
</feature>
<keyword evidence="15" id="KW-0687">Ribonucleoprotein</keyword>
<evidence type="ECO:0000256" key="5">
    <source>
        <dbReference type="ARBA" id="ARBA00022448"/>
    </source>
</evidence>
<dbReference type="Pfam" id="PF16969">
    <property type="entry name" value="SRP68"/>
    <property type="match status" value="1"/>
</dbReference>
<feature type="transmembrane region" description="Helical" evidence="19">
    <location>
        <begin position="848"/>
        <end position="866"/>
    </location>
</feature>
<feature type="transmembrane region" description="Helical" evidence="19">
    <location>
        <begin position="914"/>
        <end position="937"/>
    </location>
</feature>
<dbReference type="GO" id="GO:0012505">
    <property type="term" value="C:endomembrane system"/>
    <property type="evidence" value="ECO:0007669"/>
    <property type="project" value="UniProtKB-SubCell"/>
</dbReference>
<dbReference type="GO" id="GO:0019706">
    <property type="term" value="F:protein-cysteine S-palmitoyltransferase activity"/>
    <property type="evidence" value="ECO:0007669"/>
    <property type="project" value="UniProtKB-EC"/>
</dbReference>
<evidence type="ECO:0000313" key="22">
    <source>
        <dbReference type="Proteomes" id="UP000011777"/>
    </source>
</evidence>
<dbReference type="InterPro" id="IPR001594">
    <property type="entry name" value="Palmitoyltrfase_DHHC"/>
</dbReference>
<evidence type="ECO:0000256" key="7">
    <source>
        <dbReference type="ARBA" id="ARBA00022597"/>
    </source>
</evidence>
<dbReference type="InterPro" id="IPR034652">
    <property type="entry name" value="SRP68-RBD"/>
</dbReference>
<reference evidence="21 22" key="1">
    <citation type="submission" date="2013-02" db="EMBL/GenBank/DDBJ databases">
        <title>Genome sequence of Candida maltosa Xu316, a potential industrial strain for xylitol and ethanol production.</title>
        <authorList>
            <person name="Yu J."/>
            <person name="Wang Q."/>
            <person name="Geng X."/>
            <person name="Bao W."/>
            <person name="He P."/>
            <person name="Cai J."/>
        </authorList>
    </citation>
    <scope>NUCLEOTIDE SEQUENCE [LARGE SCALE GENOMIC DNA]</scope>
    <source>
        <strain evidence="22">Xu316</strain>
    </source>
</reference>
<keyword evidence="11" id="KW-0733">Signal recognition particle</keyword>
<sequence length="1224" mass="141263">MDSPLGTTLGARMSAYLVTSNDFKKQRKRINKQLKNLRHELGLIIHNTKKYEAIKLTPDQYNENNKYGLIYLLLAERDILYGLDIKNLMEIDEKSKKNYKNLMITKLKRSAFHATNLLELTKDESNKRTRIELFVYTALIVGQLSIAKKQWSKVLNSFSIAKCCLDSLYNEEHDDDDDSFDKTLFNELTETLVDPSLNLAINQLDLHSTTDLKSVARKYCHDNEVPSLQPALSLVDAKYTTDHSSTVEISKEINWRNHSATIYNDEISFKISNLNNNLKWDKTNDINNFDSIITEWLEVLNLHKVDTEKNQDDDDLDQVQNRAILLTYINYNLLFTKLKRDLLLIGQLANVKDNKDIIRLYNGIITIVQELKDLPGVYNDEDLYFSLSNLEKFFTFKKYQIIAESYQVKALFGESLKIYQYIDEEISIADEFYKTDFPFEVSTNVQIALFKQEIKKKILQNQISSQFEKSKGTSNYTIENLNKYPSGLSIVNLNKLEPVMCKPVLFDVAFNYISYDLGKSEQTKPTIKQEKVTEEESDDLYGTFLTWSILQERINTKPYGSANEYFQSPLVINIIQSLFASITGLVYNYFTTKSNPFNIFLDNGKQNSSVFKYMILISITSSLASPIGYKSLNHLDYLAYLLAKSCKLIPVMVVHFVFYQTKFPVYKYLVAALVTFGVILFTMSHASKKTKVNDGNTLLGFFYLVGSMILDGLTNSSQDQLFKLKLNAKITGFQSQEIKESLVFAHKYPELLVDLIGFAICGGIGQIFVFIILEKFDSIILITATVTRKMLSMILSVILFGHFLTIEQWLGVSLVFGFCSSYHQKPARILCTETKTQPNRDEKKKKTFLFFLEIIELLMAILYKYSMISDNSYMISFENACCFLATLFPKVFCTSVLTWSLFVLLFIIPTYISSSLLFTTLSIIGITLYSLCIFTYYRIILVGPGSPLDYPELKIENLNHITENPFDNDPEEMPPDFMILHTMKVNGNQGFRYCNKCSVWKPDRSHHCSSSGKCILKMDHYCPWFSTCIGFFNHKFFIQFLCYVAVYCLFLFTICATIFYNFIVNGLFEEEILSINLALLLVVSFAFSIAVSVFAIFSLYLCSKNLTTIEFQEKRWNYGGGDRFNYEFDTNGKQKKLANIFDLGVKENFKQVLGPNLWTWILPINVNQKSVVAEYRNGINFKVDEEVYAKYLHNVELQQQLNDQLRSYKDRVRRERESNNIIDV</sequence>
<keyword evidence="14" id="KW-0539">Nucleus</keyword>
<dbReference type="GO" id="GO:0005786">
    <property type="term" value="C:signal recognition particle, endoplasmic reticulum targeting"/>
    <property type="evidence" value="ECO:0007669"/>
    <property type="project" value="UniProtKB-KW"/>
</dbReference>
<dbReference type="GO" id="GO:0030942">
    <property type="term" value="F:endoplasmic reticulum signal peptide binding"/>
    <property type="evidence" value="ECO:0007669"/>
    <property type="project" value="InterPro"/>
</dbReference>
<keyword evidence="6" id="KW-0963">Cytoplasm</keyword>
<evidence type="ECO:0000313" key="21">
    <source>
        <dbReference type="EMBL" id="EMG49077.1"/>
    </source>
</evidence>
<accession>M3HNP2</accession>
<feature type="transmembrane region" description="Helical" evidence="19">
    <location>
        <begin position="570"/>
        <end position="590"/>
    </location>
</feature>
<gene>
    <name evidence="21" type="ORF">G210_0236</name>
</gene>
<feature type="transmembrane region" description="Helical" evidence="19">
    <location>
        <begin position="887"/>
        <end position="908"/>
    </location>
</feature>
<dbReference type="GO" id="GO:0008312">
    <property type="term" value="F:7S RNA binding"/>
    <property type="evidence" value="ECO:0007669"/>
    <property type="project" value="InterPro"/>
</dbReference>
<dbReference type="EMBL" id="AOGT01000819">
    <property type="protein sequence ID" value="EMG49077.1"/>
    <property type="molecule type" value="Genomic_DNA"/>
</dbReference>
<dbReference type="eggNOG" id="KOG2460">
    <property type="taxonomic scope" value="Eukaryota"/>
</dbReference>
<evidence type="ECO:0000256" key="9">
    <source>
        <dbReference type="ARBA" id="ARBA00022884"/>
    </source>
</evidence>
<dbReference type="PANTHER" id="PTHR12860">
    <property type="entry name" value="SIGNAL RECOGNITION PARTICLE 68 KDA PROTEIN"/>
    <property type="match status" value="1"/>
</dbReference>
<evidence type="ECO:0000256" key="19">
    <source>
        <dbReference type="SAM" id="Phobius"/>
    </source>
</evidence>
<evidence type="ECO:0000256" key="3">
    <source>
        <dbReference type="ARBA" id="ARBA00004604"/>
    </source>
</evidence>
<dbReference type="GO" id="GO:0005730">
    <property type="term" value="C:nucleolus"/>
    <property type="evidence" value="ECO:0007669"/>
    <property type="project" value="UniProtKB-SubCell"/>
</dbReference>
<comment type="caution">
    <text evidence="21">The sequence shown here is derived from an EMBL/GenBank/DDBJ whole genome shotgun (WGS) entry which is preliminary data.</text>
</comment>
<feature type="transmembrane region" description="Helical" evidence="19">
    <location>
        <begin position="641"/>
        <end position="659"/>
    </location>
</feature>
<dbReference type="eggNOG" id="KOG1315">
    <property type="taxonomic scope" value="Eukaryota"/>
</dbReference>
<dbReference type="InterPro" id="IPR038253">
    <property type="entry name" value="SRP68_N_sf"/>
</dbReference>
<evidence type="ECO:0000256" key="10">
    <source>
        <dbReference type="ARBA" id="ARBA00022989"/>
    </source>
</evidence>
<evidence type="ECO:0000256" key="17">
    <source>
        <dbReference type="ARBA" id="ARBA00029498"/>
    </source>
</evidence>
<comment type="subcellular location">
    <subcellularLocation>
        <location evidence="2">Cytoplasm</location>
    </subcellularLocation>
    <subcellularLocation>
        <location evidence="1">Endomembrane system</location>
        <topology evidence="1">Multi-pass membrane protein</topology>
    </subcellularLocation>
    <subcellularLocation>
        <location evidence="3">Nucleus</location>
        <location evidence="3">Nucleolus</location>
    </subcellularLocation>
</comment>
<evidence type="ECO:0000256" key="12">
    <source>
        <dbReference type="ARBA" id="ARBA00023136"/>
    </source>
</evidence>
<dbReference type="STRING" id="1245528.M3HNP2"/>
<dbReference type="GO" id="GO:0005047">
    <property type="term" value="F:signal recognition particle binding"/>
    <property type="evidence" value="ECO:0007669"/>
    <property type="project" value="InterPro"/>
</dbReference>
<evidence type="ECO:0000256" key="1">
    <source>
        <dbReference type="ARBA" id="ARBA00004127"/>
    </source>
</evidence>
<evidence type="ECO:0000256" key="16">
    <source>
        <dbReference type="ARBA" id="ARBA00023288"/>
    </source>
</evidence>
<keyword evidence="10 19" id="KW-1133">Transmembrane helix</keyword>
<keyword evidence="16" id="KW-0449">Lipoprotein</keyword>
<keyword evidence="13" id="KW-0564">Palmitate</keyword>
<feature type="transmembrane region" description="Helical" evidence="19">
    <location>
        <begin position="610"/>
        <end position="629"/>
    </location>
</feature>
<dbReference type="AlphaFoldDB" id="M3HNP2"/>
<evidence type="ECO:0000256" key="2">
    <source>
        <dbReference type="ARBA" id="ARBA00004496"/>
    </source>
</evidence>
<keyword evidence="12 19" id="KW-0472">Membrane</keyword>
<evidence type="ECO:0000259" key="20">
    <source>
        <dbReference type="Pfam" id="PF01529"/>
    </source>
</evidence>
<feature type="domain" description="Palmitoyltransferase DHHC" evidence="20">
    <location>
        <begin position="991"/>
        <end position="1114"/>
    </location>
</feature>
<feature type="transmembrane region" description="Helical" evidence="19">
    <location>
        <begin position="794"/>
        <end position="818"/>
    </location>
</feature>
<name>M3HNP2_CANMX</name>
<dbReference type="HOGENOM" id="CLU_268322_0_0_1"/>
<keyword evidence="22" id="KW-1185">Reference proteome</keyword>
<dbReference type="PROSITE" id="PS50216">
    <property type="entry name" value="DHHC"/>
    <property type="match status" value="1"/>
</dbReference>
<protein>
    <recommendedName>
        <fullName evidence="17">Signal recognition particle subunit SRP68</fullName>
    </recommendedName>
</protein>
<keyword evidence="5" id="KW-0813">Transport</keyword>
<keyword evidence="7" id="KW-0762">Sugar transport</keyword>
<keyword evidence="9" id="KW-0694">RNA-binding</keyword>